<feature type="domain" description="DUF7918" evidence="1">
    <location>
        <begin position="9"/>
        <end position="66"/>
    </location>
</feature>
<proteinExistence type="predicted"/>
<dbReference type="InterPro" id="IPR057678">
    <property type="entry name" value="DUF7918"/>
</dbReference>
<reference evidence="2 3" key="1">
    <citation type="submission" date="2018-06" db="EMBL/GenBank/DDBJ databases">
        <title>Genome Sequence of the Brown Rot Fungal Pathogen Monilinia fructigena.</title>
        <authorList>
            <person name="Landi L."/>
            <person name="De Miccolis Angelini R.M."/>
            <person name="Pollastro S."/>
            <person name="Abate D."/>
            <person name="Faretra F."/>
            <person name="Romanazzi G."/>
        </authorList>
    </citation>
    <scope>NUCLEOTIDE SEQUENCE [LARGE SCALE GENOMIC DNA]</scope>
    <source>
        <strain evidence="2 3">Mfrg269</strain>
    </source>
</reference>
<accession>A0A395J6Y1</accession>
<dbReference type="Pfam" id="PF25534">
    <property type="entry name" value="DUF7918"/>
    <property type="match status" value="1"/>
</dbReference>
<evidence type="ECO:0000313" key="2">
    <source>
        <dbReference type="EMBL" id="RAL68255.1"/>
    </source>
</evidence>
<protein>
    <recommendedName>
        <fullName evidence="1">DUF7918 domain-containing protein</fullName>
    </recommendedName>
</protein>
<dbReference type="OrthoDB" id="3364132at2759"/>
<keyword evidence="3" id="KW-1185">Reference proteome</keyword>
<sequence>MVVFNKLPHLEVSVQVYGVNVQEYDDDEEITAKPGPVGEYQAARTVSKFIEAADGAEFRVKCSFSP</sequence>
<dbReference type="EMBL" id="QKRW01000002">
    <property type="protein sequence ID" value="RAL68255.1"/>
    <property type="molecule type" value="Genomic_DNA"/>
</dbReference>
<evidence type="ECO:0000259" key="1">
    <source>
        <dbReference type="Pfam" id="PF25534"/>
    </source>
</evidence>
<gene>
    <name evidence="2" type="ORF">DID88_008955</name>
</gene>
<comment type="caution">
    <text evidence="2">The sequence shown here is derived from an EMBL/GenBank/DDBJ whole genome shotgun (WGS) entry which is preliminary data.</text>
</comment>
<organism evidence="2 3">
    <name type="scientific">Monilinia fructigena</name>
    <dbReference type="NCBI Taxonomy" id="38457"/>
    <lineage>
        <taxon>Eukaryota</taxon>
        <taxon>Fungi</taxon>
        <taxon>Dikarya</taxon>
        <taxon>Ascomycota</taxon>
        <taxon>Pezizomycotina</taxon>
        <taxon>Leotiomycetes</taxon>
        <taxon>Helotiales</taxon>
        <taxon>Sclerotiniaceae</taxon>
        <taxon>Monilinia</taxon>
    </lineage>
</organism>
<dbReference type="AlphaFoldDB" id="A0A395J6Y1"/>
<dbReference type="Proteomes" id="UP000249056">
    <property type="component" value="Unassembled WGS sequence"/>
</dbReference>
<evidence type="ECO:0000313" key="3">
    <source>
        <dbReference type="Proteomes" id="UP000249056"/>
    </source>
</evidence>
<name>A0A395J6Y1_9HELO</name>